<feature type="signal peptide" evidence="2">
    <location>
        <begin position="1"/>
        <end position="22"/>
    </location>
</feature>
<dbReference type="EMBL" id="JAGGJU010000018">
    <property type="protein sequence ID" value="MBP1853417.1"/>
    <property type="molecule type" value="Genomic_DNA"/>
</dbReference>
<gene>
    <name evidence="3" type="ORF">J2Z17_004878</name>
</gene>
<dbReference type="PANTHER" id="PTHR33376">
    <property type="match status" value="1"/>
</dbReference>
<dbReference type="CDD" id="cd13666">
    <property type="entry name" value="PBP2_TRAP_DctP_like_1"/>
    <property type="match status" value="1"/>
</dbReference>
<dbReference type="Pfam" id="PF03480">
    <property type="entry name" value="DctP"/>
    <property type="match status" value="1"/>
</dbReference>
<dbReference type="Gene3D" id="3.40.190.170">
    <property type="entry name" value="Bacterial extracellular solute-binding protein, family 7"/>
    <property type="match status" value="1"/>
</dbReference>
<comment type="caution">
    <text evidence="3">The sequence shown here is derived from an EMBL/GenBank/DDBJ whole genome shotgun (WGS) entry which is preliminary data.</text>
</comment>
<keyword evidence="4" id="KW-1185">Reference proteome</keyword>
<evidence type="ECO:0000256" key="2">
    <source>
        <dbReference type="SAM" id="SignalP"/>
    </source>
</evidence>
<feature type="chain" id="PRO_5047368681" evidence="2">
    <location>
        <begin position="23"/>
        <end position="339"/>
    </location>
</feature>
<dbReference type="Proteomes" id="UP000759443">
    <property type="component" value="Unassembled WGS sequence"/>
</dbReference>
<dbReference type="InterPro" id="IPR018389">
    <property type="entry name" value="DctP_fam"/>
</dbReference>
<reference evidence="3 4" key="1">
    <citation type="submission" date="2021-03" db="EMBL/GenBank/DDBJ databases">
        <title>Genomic Encyclopedia of Type Strains, Phase IV (KMG-IV): sequencing the most valuable type-strain genomes for metagenomic binning, comparative biology and taxonomic classification.</title>
        <authorList>
            <person name="Goeker M."/>
        </authorList>
    </citation>
    <scope>NUCLEOTIDE SEQUENCE [LARGE SCALE GENOMIC DNA]</scope>
    <source>
        <strain evidence="3 4">DSM 21600</strain>
    </source>
</reference>
<name>A0ABS4E645_9HYPH</name>
<proteinExistence type="predicted"/>
<evidence type="ECO:0000313" key="3">
    <source>
        <dbReference type="EMBL" id="MBP1853417.1"/>
    </source>
</evidence>
<accession>A0ABS4E645</accession>
<dbReference type="NCBIfam" id="NF037995">
    <property type="entry name" value="TRAP_S1"/>
    <property type="match status" value="1"/>
</dbReference>
<dbReference type="InterPro" id="IPR038404">
    <property type="entry name" value="TRAP_DctP_sf"/>
</dbReference>
<evidence type="ECO:0000256" key="1">
    <source>
        <dbReference type="ARBA" id="ARBA00022729"/>
    </source>
</evidence>
<protein>
    <submittedName>
        <fullName evidence="3">TRAP-type C4-dicarboxylate transport system substrate-binding protein</fullName>
    </submittedName>
</protein>
<dbReference type="RefSeq" id="WP_209949240.1">
    <property type="nucleotide sequence ID" value="NZ_JAGGJU010000018.1"/>
</dbReference>
<dbReference type="PANTHER" id="PTHR33376:SF15">
    <property type="entry name" value="BLL6794 PROTEIN"/>
    <property type="match status" value="1"/>
</dbReference>
<organism evidence="3 4">
    <name type="scientific">Rhizobium halophytocola</name>
    <dbReference type="NCBI Taxonomy" id="735519"/>
    <lineage>
        <taxon>Bacteria</taxon>
        <taxon>Pseudomonadati</taxon>
        <taxon>Pseudomonadota</taxon>
        <taxon>Alphaproteobacteria</taxon>
        <taxon>Hyphomicrobiales</taxon>
        <taxon>Rhizobiaceae</taxon>
        <taxon>Rhizobium/Agrobacterium group</taxon>
        <taxon>Rhizobium</taxon>
    </lineage>
</organism>
<keyword evidence="1 2" id="KW-0732">Signal</keyword>
<evidence type="ECO:0000313" key="4">
    <source>
        <dbReference type="Proteomes" id="UP000759443"/>
    </source>
</evidence>
<sequence>MALKKHLAGAVFAVVGATAAFATATQAETYKWITFKPQGAGDAQARSTQWYVDEFKKRTGGKDEIQVFWGGSVAKTGEIPDALGAGLGDFGDIITPYFPDRFPLNNAVGFFIPQPNGPLKIAELMAEWHEKYPQFEEELAKANIKAVGYRPLESYGLLCTKPVKTVEDLKGLRIRSYGFAYPALFEALGASPVSINTAEAYDALSRNIIDCTPIGPALARGWKYDEVAKYYIELPLGASFGHLIGMNLDTYNNMDEATRKVVDQLNHDYSVTYNKMLEDDINAVREAWKKDGVTVIDFDKNALDDVVKSDAVQAVRQQWIKRAEAAGVEPDEIVKQLQP</sequence>